<reference evidence="3 4" key="1">
    <citation type="submission" date="2019-02" db="EMBL/GenBank/DDBJ databases">
        <title>Deep-cultivation of Planctomycetes and their phenomic and genomic characterization uncovers novel biology.</title>
        <authorList>
            <person name="Wiegand S."/>
            <person name="Jogler M."/>
            <person name="Boedeker C."/>
            <person name="Pinto D."/>
            <person name="Vollmers J."/>
            <person name="Rivas-Marin E."/>
            <person name="Kohn T."/>
            <person name="Peeters S.H."/>
            <person name="Heuer A."/>
            <person name="Rast P."/>
            <person name="Oberbeckmann S."/>
            <person name="Bunk B."/>
            <person name="Jeske O."/>
            <person name="Meyerdierks A."/>
            <person name="Storesund J.E."/>
            <person name="Kallscheuer N."/>
            <person name="Luecker S."/>
            <person name="Lage O.M."/>
            <person name="Pohl T."/>
            <person name="Merkel B.J."/>
            <person name="Hornburger P."/>
            <person name="Mueller R.-W."/>
            <person name="Bruemmer F."/>
            <person name="Labrenz M."/>
            <person name="Spormann A.M."/>
            <person name="Op den Camp H."/>
            <person name="Overmann J."/>
            <person name="Amann R."/>
            <person name="Jetten M.S.M."/>
            <person name="Mascher T."/>
            <person name="Medema M.H."/>
            <person name="Devos D.P."/>
            <person name="Kaster A.-K."/>
            <person name="Ovreas L."/>
            <person name="Rohde M."/>
            <person name="Galperin M.Y."/>
            <person name="Jogler C."/>
        </authorList>
    </citation>
    <scope>NUCLEOTIDE SEQUENCE [LARGE SCALE GENOMIC DNA]</scope>
    <source>
        <strain evidence="3 4">Pan44</strain>
    </source>
</reference>
<keyword evidence="2" id="KW-0732">Signal</keyword>
<sequence precursor="true">MLLRRALLTAAVFGATALNQSASAQDVPAPPPAGVQSVPRKAVPEQPAQNPPAQAESLPQLPENPIRLQEEKPVPVQPAAPAENEPVEQPAVSSGLDMQAAPPPEAARKPVQPKGPVYYFPLDLRVDPSSVTMPPAMHIPNSPAVEDLSISGDHGRYTYYSYRRPWYTPGHLSANVTIVW</sequence>
<feature type="signal peptide" evidence="2">
    <location>
        <begin position="1"/>
        <end position="24"/>
    </location>
</feature>
<dbReference type="Proteomes" id="UP000315700">
    <property type="component" value="Chromosome"/>
</dbReference>
<evidence type="ECO:0000256" key="2">
    <source>
        <dbReference type="SAM" id="SignalP"/>
    </source>
</evidence>
<organism evidence="3 4">
    <name type="scientific">Caulifigura coniformis</name>
    <dbReference type="NCBI Taxonomy" id="2527983"/>
    <lineage>
        <taxon>Bacteria</taxon>
        <taxon>Pseudomonadati</taxon>
        <taxon>Planctomycetota</taxon>
        <taxon>Planctomycetia</taxon>
        <taxon>Planctomycetales</taxon>
        <taxon>Planctomycetaceae</taxon>
        <taxon>Caulifigura</taxon>
    </lineage>
</organism>
<protein>
    <submittedName>
        <fullName evidence="3">Uncharacterized protein</fullName>
    </submittedName>
</protein>
<dbReference type="EMBL" id="CP036271">
    <property type="protein sequence ID" value="QDT55403.1"/>
    <property type="molecule type" value="Genomic_DNA"/>
</dbReference>
<dbReference type="AlphaFoldDB" id="A0A517SH03"/>
<evidence type="ECO:0000313" key="3">
    <source>
        <dbReference type="EMBL" id="QDT55403.1"/>
    </source>
</evidence>
<accession>A0A517SH03</accession>
<dbReference type="RefSeq" id="WP_145031174.1">
    <property type="nucleotide sequence ID" value="NZ_CP036271.1"/>
</dbReference>
<feature type="compositionally biased region" description="Low complexity" evidence="1">
    <location>
        <begin position="46"/>
        <end position="55"/>
    </location>
</feature>
<gene>
    <name evidence="3" type="ORF">Pan44_34460</name>
</gene>
<proteinExistence type="predicted"/>
<evidence type="ECO:0000256" key="1">
    <source>
        <dbReference type="SAM" id="MobiDB-lite"/>
    </source>
</evidence>
<evidence type="ECO:0000313" key="4">
    <source>
        <dbReference type="Proteomes" id="UP000315700"/>
    </source>
</evidence>
<name>A0A517SH03_9PLAN</name>
<dbReference type="KEGG" id="ccos:Pan44_34460"/>
<dbReference type="InParanoid" id="A0A517SH03"/>
<feature type="region of interest" description="Disordered" evidence="1">
    <location>
        <begin position="20"/>
        <end position="114"/>
    </location>
</feature>
<feature type="chain" id="PRO_5022055029" evidence="2">
    <location>
        <begin position="25"/>
        <end position="180"/>
    </location>
</feature>
<keyword evidence="4" id="KW-1185">Reference proteome</keyword>